<protein>
    <recommendedName>
        <fullName evidence="1">Dimethylamine monooxygenase subunit DmmA-like C-terminal domain-containing protein</fullName>
    </recommendedName>
</protein>
<dbReference type="EMBL" id="LJCO01000030">
    <property type="protein sequence ID" value="KPV44540.1"/>
    <property type="molecule type" value="Genomic_DNA"/>
</dbReference>
<evidence type="ECO:0000313" key="3">
    <source>
        <dbReference type="Proteomes" id="UP000050482"/>
    </source>
</evidence>
<feature type="domain" description="Dimethylamine monooxygenase subunit DmmA-like C-terminal" evidence="1">
    <location>
        <begin position="111"/>
        <end position="152"/>
    </location>
</feature>
<dbReference type="STRING" id="471514.AN477_05905"/>
<comment type="caution">
    <text evidence="2">The sequence shown here is derived from an EMBL/GenBank/DDBJ whole genome shotgun (WGS) entry which is preliminary data.</text>
</comment>
<sequence>MRNRTAAGGGTRKDNLWAFLQCAHSLLFLCQDGQQESCSAVLQMASDLQIAVRTVTVEELKNELGSAKIGTRLYVCGDYQFVRGLENVLFSFGITNEELWSDVTGATVHPVLCAGCYHRNDPVAGSYIHCEMCGRMLEVSNHYSKKLDAVMGYIVLPEQLVFKSEEPQPSRTTPEGR</sequence>
<evidence type="ECO:0000259" key="1">
    <source>
        <dbReference type="Pfam" id="PF22289"/>
    </source>
</evidence>
<dbReference type="Proteomes" id="UP000050482">
    <property type="component" value="Unassembled WGS sequence"/>
</dbReference>
<keyword evidence="3" id="KW-1185">Reference proteome</keyword>
<dbReference type="PATRIC" id="fig|471514.4.peg.4152"/>
<dbReference type="InterPro" id="IPR048037">
    <property type="entry name" value="DmmA-like_C"/>
</dbReference>
<dbReference type="Pfam" id="PF22289">
    <property type="entry name" value="DmmA-like_C"/>
    <property type="match status" value="1"/>
</dbReference>
<accession>A0A0P9CXP7</accession>
<proteinExistence type="predicted"/>
<organism evidence="2 3">
    <name type="scientific">Alicyclobacillus ferrooxydans</name>
    <dbReference type="NCBI Taxonomy" id="471514"/>
    <lineage>
        <taxon>Bacteria</taxon>
        <taxon>Bacillati</taxon>
        <taxon>Bacillota</taxon>
        <taxon>Bacilli</taxon>
        <taxon>Bacillales</taxon>
        <taxon>Alicyclobacillaceae</taxon>
        <taxon>Alicyclobacillus</taxon>
    </lineage>
</organism>
<gene>
    <name evidence="2" type="ORF">AN477_05905</name>
</gene>
<evidence type="ECO:0000313" key="2">
    <source>
        <dbReference type="EMBL" id="KPV44540.1"/>
    </source>
</evidence>
<dbReference type="NCBIfam" id="NF041259">
    <property type="entry name" value="mono_DmmA_fam"/>
    <property type="match status" value="1"/>
</dbReference>
<dbReference type="SUPFAM" id="SSF52343">
    <property type="entry name" value="Ferredoxin reductase-like, C-terminal NADP-linked domain"/>
    <property type="match status" value="1"/>
</dbReference>
<dbReference type="InterPro" id="IPR039261">
    <property type="entry name" value="FNR_nucleotide-bd"/>
</dbReference>
<reference evidence="2 3" key="1">
    <citation type="submission" date="2015-09" db="EMBL/GenBank/DDBJ databases">
        <title>Draft genome sequence of Alicyclobacillus ferrooxydans DSM 22381.</title>
        <authorList>
            <person name="Hemp J."/>
        </authorList>
    </citation>
    <scope>NUCLEOTIDE SEQUENCE [LARGE SCALE GENOMIC DNA]</scope>
    <source>
        <strain evidence="2 3">TC-34</strain>
    </source>
</reference>
<dbReference type="RefSeq" id="WP_054968253.1">
    <property type="nucleotide sequence ID" value="NZ_LJCO01000030.1"/>
</dbReference>
<dbReference type="OrthoDB" id="2867625at2"/>
<name>A0A0P9CXP7_9BACL</name>
<dbReference type="AlphaFoldDB" id="A0A0P9CXP7"/>